<keyword evidence="1" id="KW-1185">Reference proteome</keyword>
<dbReference type="AlphaFoldDB" id="A0A0N5ANB5"/>
<reference evidence="2" key="1">
    <citation type="submission" date="2017-02" db="UniProtKB">
        <authorList>
            <consortium name="WormBaseParasite"/>
        </authorList>
    </citation>
    <scope>IDENTIFICATION</scope>
</reference>
<dbReference type="WBParaSite" id="SMUV_0000609801-mRNA-1">
    <property type="protein sequence ID" value="SMUV_0000609801-mRNA-1"/>
    <property type="gene ID" value="SMUV_0000609801"/>
</dbReference>
<evidence type="ECO:0000313" key="1">
    <source>
        <dbReference type="Proteomes" id="UP000046393"/>
    </source>
</evidence>
<accession>A0A0N5ANB5</accession>
<evidence type="ECO:0000313" key="2">
    <source>
        <dbReference type="WBParaSite" id="SMUV_0000609801-mRNA-1"/>
    </source>
</evidence>
<organism evidence="1 2">
    <name type="scientific">Syphacia muris</name>
    <dbReference type="NCBI Taxonomy" id="451379"/>
    <lineage>
        <taxon>Eukaryota</taxon>
        <taxon>Metazoa</taxon>
        <taxon>Ecdysozoa</taxon>
        <taxon>Nematoda</taxon>
        <taxon>Chromadorea</taxon>
        <taxon>Rhabditida</taxon>
        <taxon>Spirurina</taxon>
        <taxon>Oxyuridomorpha</taxon>
        <taxon>Oxyuroidea</taxon>
        <taxon>Oxyuridae</taxon>
        <taxon>Syphacia</taxon>
    </lineage>
</organism>
<proteinExistence type="predicted"/>
<name>A0A0N5ANB5_9BILA</name>
<dbReference type="Proteomes" id="UP000046393">
    <property type="component" value="Unplaced"/>
</dbReference>
<sequence>MKTSSLDFKVDFNKQKFEFKFAVLNEVYCFKIKAETSAVLRPNYVVVVVFIWQDKCVAAAVGRRLASAEAAAI</sequence>
<protein>
    <submittedName>
        <fullName evidence="2">Uncharacterized protein</fullName>
    </submittedName>
</protein>